<reference evidence="2" key="1">
    <citation type="submission" date="2016-11" db="UniProtKB">
        <authorList>
            <consortium name="WormBaseParasite"/>
        </authorList>
    </citation>
    <scope>IDENTIFICATION</scope>
</reference>
<keyword evidence="1" id="KW-1185">Reference proteome</keyword>
<evidence type="ECO:0000313" key="1">
    <source>
        <dbReference type="Proteomes" id="UP000095287"/>
    </source>
</evidence>
<dbReference type="Proteomes" id="UP000095287">
    <property type="component" value="Unplaced"/>
</dbReference>
<accession>A0A1I8AWI4</accession>
<dbReference type="WBParaSite" id="L893_g9673.t1">
    <property type="protein sequence ID" value="L893_g9673.t1"/>
    <property type="gene ID" value="L893_g9673"/>
</dbReference>
<evidence type="ECO:0000313" key="2">
    <source>
        <dbReference type="WBParaSite" id="L893_g9673.t1"/>
    </source>
</evidence>
<dbReference type="AlphaFoldDB" id="A0A1I8AWI4"/>
<organism evidence="1 2">
    <name type="scientific">Steinernema glaseri</name>
    <dbReference type="NCBI Taxonomy" id="37863"/>
    <lineage>
        <taxon>Eukaryota</taxon>
        <taxon>Metazoa</taxon>
        <taxon>Ecdysozoa</taxon>
        <taxon>Nematoda</taxon>
        <taxon>Chromadorea</taxon>
        <taxon>Rhabditida</taxon>
        <taxon>Tylenchina</taxon>
        <taxon>Panagrolaimomorpha</taxon>
        <taxon>Strongyloidoidea</taxon>
        <taxon>Steinernematidae</taxon>
        <taxon>Steinernema</taxon>
    </lineage>
</organism>
<name>A0A1I8AWI4_9BILA</name>
<protein>
    <submittedName>
        <fullName evidence="2">Uncharacterized protein</fullName>
    </submittedName>
</protein>
<sequence>MLEQGGGGGGRNGEGGLLHGVEAPKYRYETLRQYAITNPTHTERVQTAEIAYTPEEEQRRAFGEESRTLSSTTVLRTEESDGGLLGGDKLPLEFGKLLATLLRPGNAERLFFVVVEVGRVAGSTTSREERGLNLNGTRHEHRLPRSCLLRSCIAYPCGDP</sequence>
<proteinExistence type="predicted"/>